<evidence type="ECO:0000313" key="2">
    <source>
        <dbReference type="EMBL" id="QRC92866.1"/>
    </source>
</evidence>
<feature type="chain" id="PRO_5030627643" description="Cyanovirin-N domain-containing protein" evidence="1">
    <location>
        <begin position="20"/>
        <end position="119"/>
    </location>
</feature>
<accession>A0A7U2HY13</accession>
<dbReference type="EMBL" id="CP069024">
    <property type="protein sequence ID" value="QRC92866.1"/>
    <property type="molecule type" value="Genomic_DNA"/>
</dbReference>
<keyword evidence="3" id="KW-1185">Reference proteome</keyword>
<dbReference type="VEuPathDB" id="FungiDB:JI435_428640"/>
<proteinExistence type="predicted"/>
<evidence type="ECO:0008006" key="4">
    <source>
        <dbReference type="Google" id="ProtNLM"/>
    </source>
</evidence>
<gene>
    <name evidence="2" type="ORF">JI435_428640</name>
</gene>
<keyword evidence="1" id="KW-0732">Signal</keyword>
<name>A0A7U2HY13_PHANO</name>
<dbReference type="AlphaFoldDB" id="A0A7U2HY13"/>
<evidence type="ECO:0000256" key="1">
    <source>
        <dbReference type="SAM" id="SignalP"/>
    </source>
</evidence>
<sequence>MRSSSIYFVLTTICSVSLAAPTLDGAKAIAKLRGLETQDDPSAQYLVCCTQLCTQCSSVGCVGAVPTDCNDSVYNTVGSLDLVRGDFWLMSDGSVALCDWYETDWLRWRRAFCTAGGHG</sequence>
<reference evidence="3" key="1">
    <citation type="journal article" date="2021" name="BMC Genomics">
        <title>Chromosome-level genome assembly and manually-curated proteome of model necrotroph Parastagonospora nodorum Sn15 reveals a genome-wide trove of candidate effector homologs, and redundancy of virulence-related functions within an accessory chromosome.</title>
        <authorList>
            <person name="Bertazzoni S."/>
            <person name="Jones D.A.B."/>
            <person name="Phan H.T."/>
            <person name="Tan K.-C."/>
            <person name="Hane J.K."/>
        </authorList>
    </citation>
    <scope>NUCLEOTIDE SEQUENCE [LARGE SCALE GENOMIC DNA]</scope>
    <source>
        <strain evidence="3">SN15 / ATCC MYA-4574 / FGSC 10173)</strain>
    </source>
</reference>
<protein>
    <recommendedName>
        <fullName evidence="4">Cyanovirin-N domain-containing protein</fullName>
    </recommendedName>
</protein>
<organism evidence="2 3">
    <name type="scientific">Phaeosphaeria nodorum (strain SN15 / ATCC MYA-4574 / FGSC 10173)</name>
    <name type="common">Glume blotch fungus</name>
    <name type="synonym">Parastagonospora nodorum</name>
    <dbReference type="NCBI Taxonomy" id="321614"/>
    <lineage>
        <taxon>Eukaryota</taxon>
        <taxon>Fungi</taxon>
        <taxon>Dikarya</taxon>
        <taxon>Ascomycota</taxon>
        <taxon>Pezizomycotina</taxon>
        <taxon>Dothideomycetes</taxon>
        <taxon>Pleosporomycetidae</taxon>
        <taxon>Pleosporales</taxon>
        <taxon>Pleosporineae</taxon>
        <taxon>Phaeosphaeriaceae</taxon>
        <taxon>Parastagonospora</taxon>
    </lineage>
</organism>
<evidence type="ECO:0000313" key="3">
    <source>
        <dbReference type="Proteomes" id="UP000663193"/>
    </source>
</evidence>
<feature type="signal peptide" evidence="1">
    <location>
        <begin position="1"/>
        <end position="19"/>
    </location>
</feature>
<dbReference type="Proteomes" id="UP000663193">
    <property type="component" value="Chromosome 2"/>
</dbReference>